<evidence type="ECO:0000256" key="6">
    <source>
        <dbReference type="SAM" id="Phobius"/>
    </source>
</evidence>
<evidence type="ECO:0000259" key="7">
    <source>
        <dbReference type="PROSITE" id="PS50850"/>
    </source>
</evidence>
<keyword evidence="3 6" id="KW-0812">Transmembrane</keyword>
<feature type="domain" description="Major facilitator superfamily (MFS) profile" evidence="7">
    <location>
        <begin position="28"/>
        <end position="433"/>
    </location>
</feature>
<evidence type="ECO:0000256" key="5">
    <source>
        <dbReference type="ARBA" id="ARBA00023136"/>
    </source>
</evidence>
<feature type="transmembrane region" description="Helical" evidence="6">
    <location>
        <begin position="90"/>
        <end position="113"/>
    </location>
</feature>
<feature type="transmembrane region" description="Helical" evidence="6">
    <location>
        <begin position="28"/>
        <end position="51"/>
    </location>
</feature>
<dbReference type="EMBL" id="VICF01000002">
    <property type="protein sequence ID" value="TQC76112.1"/>
    <property type="molecule type" value="Genomic_DNA"/>
</dbReference>
<dbReference type="InterPro" id="IPR020846">
    <property type="entry name" value="MFS_dom"/>
</dbReference>
<dbReference type="PANTHER" id="PTHR43791">
    <property type="entry name" value="PERMEASE-RELATED"/>
    <property type="match status" value="1"/>
</dbReference>
<feature type="transmembrane region" description="Helical" evidence="6">
    <location>
        <begin position="152"/>
        <end position="174"/>
    </location>
</feature>
<organism evidence="8 9">
    <name type="scientific">Pantoea dispersa</name>
    <dbReference type="NCBI Taxonomy" id="59814"/>
    <lineage>
        <taxon>Bacteria</taxon>
        <taxon>Pseudomonadati</taxon>
        <taxon>Pseudomonadota</taxon>
        <taxon>Gammaproteobacteria</taxon>
        <taxon>Enterobacterales</taxon>
        <taxon>Erwiniaceae</taxon>
        <taxon>Pantoea</taxon>
    </lineage>
</organism>
<dbReference type="PANTHER" id="PTHR43791:SF36">
    <property type="entry name" value="TRANSPORTER, PUTATIVE (AFU_ORTHOLOGUE AFUA_6G08340)-RELATED"/>
    <property type="match status" value="1"/>
</dbReference>
<dbReference type="Proteomes" id="UP000319715">
    <property type="component" value="Unassembled WGS sequence"/>
</dbReference>
<feature type="transmembrane region" description="Helical" evidence="6">
    <location>
        <begin position="119"/>
        <end position="140"/>
    </location>
</feature>
<dbReference type="InterPro" id="IPR036259">
    <property type="entry name" value="MFS_trans_sf"/>
</dbReference>
<evidence type="ECO:0000256" key="2">
    <source>
        <dbReference type="ARBA" id="ARBA00022448"/>
    </source>
</evidence>
<feature type="transmembrane region" description="Helical" evidence="6">
    <location>
        <begin position="411"/>
        <end position="429"/>
    </location>
</feature>
<feature type="transmembrane region" description="Helical" evidence="6">
    <location>
        <begin position="319"/>
        <end position="338"/>
    </location>
</feature>
<dbReference type="Pfam" id="PF07690">
    <property type="entry name" value="MFS_1"/>
    <property type="match status" value="1"/>
</dbReference>
<name>A0ABY3A289_9GAMM</name>
<comment type="subcellular location">
    <subcellularLocation>
        <location evidence="1">Membrane</location>
        <topology evidence="1">Multi-pass membrane protein</topology>
    </subcellularLocation>
</comment>
<protein>
    <submittedName>
        <fullName evidence="8">MFS transporter</fullName>
    </submittedName>
</protein>
<feature type="transmembrane region" description="Helical" evidence="6">
    <location>
        <begin position="344"/>
        <end position="365"/>
    </location>
</feature>
<dbReference type="PROSITE" id="PS50850">
    <property type="entry name" value="MFS"/>
    <property type="match status" value="1"/>
</dbReference>
<sequence length="447" mass="48871">MTPTSGKTMQSTDTEIEKRVIRKLSWRLIPLLIGCYVIAVIDRANIGVAALTMNADLGISAASFGLAAGLFFLPYAILELPSNLLMERVGARWWIARIMVTWGIISGAHMFVWSENSLYVMRALLGAAEAGFFPGIVFYLTLWFPVAWRGRIIASFMTGIPIALIIGTPVSSLLLELHGWLGLRGWQLMFLLEAIPAIMLGLIVPFALPDRPEDARFLSADEQHWLVTTLAAERQKLPSRGHGGLLKALFSPLVLLFSLTYYGLANLNGAVSTFLPLIISETGLSHVQTGFITIIPYVFGLAGMLVLGRIADRPGSRLLANYLALIFSFVGLLCVAWFDNSLVKMMFLCCSAFGFFGAMPVFWGLPAQFIPASVVAGGLALINALGSIASVVNPWVIGVIRDRSGSYNGGFYWLAAMAMLSIITLSIIFRRQRLPAYQASNEQREGQ</sequence>
<feature type="transmembrane region" description="Helical" evidence="6">
    <location>
        <begin position="57"/>
        <end position="78"/>
    </location>
</feature>
<keyword evidence="5 6" id="KW-0472">Membrane</keyword>
<evidence type="ECO:0000313" key="8">
    <source>
        <dbReference type="EMBL" id="TQC76112.1"/>
    </source>
</evidence>
<feature type="transmembrane region" description="Helical" evidence="6">
    <location>
        <begin position="284"/>
        <end position="307"/>
    </location>
</feature>
<accession>A0ABY3A289</accession>
<keyword evidence="4 6" id="KW-1133">Transmembrane helix</keyword>
<dbReference type="SUPFAM" id="SSF103473">
    <property type="entry name" value="MFS general substrate transporter"/>
    <property type="match status" value="1"/>
</dbReference>
<evidence type="ECO:0000313" key="9">
    <source>
        <dbReference type="Proteomes" id="UP000319715"/>
    </source>
</evidence>
<feature type="transmembrane region" description="Helical" evidence="6">
    <location>
        <begin position="186"/>
        <end position="208"/>
    </location>
</feature>
<reference evidence="8 9" key="1">
    <citation type="submission" date="2019-06" db="EMBL/GenBank/DDBJ databases">
        <title>Pantoea dispersa Assembly.</title>
        <authorList>
            <person name="Wang J."/>
        </authorList>
    </citation>
    <scope>NUCLEOTIDE SEQUENCE [LARGE SCALE GENOMIC DNA]</scope>
    <source>
        <strain evidence="9">bio</strain>
    </source>
</reference>
<feature type="transmembrane region" description="Helical" evidence="6">
    <location>
        <begin position="244"/>
        <end position="264"/>
    </location>
</feature>
<evidence type="ECO:0000256" key="1">
    <source>
        <dbReference type="ARBA" id="ARBA00004141"/>
    </source>
</evidence>
<keyword evidence="2" id="KW-0813">Transport</keyword>
<evidence type="ECO:0000256" key="3">
    <source>
        <dbReference type="ARBA" id="ARBA00022692"/>
    </source>
</evidence>
<gene>
    <name evidence="8" type="ORF">FK492_09560</name>
</gene>
<proteinExistence type="predicted"/>
<comment type="caution">
    <text evidence="8">The sequence shown here is derived from an EMBL/GenBank/DDBJ whole genome shotgun (WGS) entry which is preliminary data.</text>
</comment>
<dbReference type="CDD" id="cd17319">
    <property type="entry name" value="MFS_ExuT_GudP_like"/>
    <property type="match status" value="1"/>
</dbReference>
<dbReference type="InterPro" id="IPR011701">
    <property type="entry name" value="MFS"/>
</dbReference>
<evidence type="ECO:0000256" key="4">
    <source>
        <dbReference type="ARBA" id="ARBA00022989"/>
    </source>
</evidence>
<dbReference type="Gene3D" id="1.20.1250.20">
    <property type="entry name" value="MFS general substrate transporter like domains"/>
    <property type="match status" value="2"/>
</dbReference>
<keyword evidence="9" id="KW-1185">Reference proteome</keyword>
<feature type="transmembrane region" description="Helical" evidence="6">
    <location>
        <begin position="372"/>
        <end position="391"/>
    </location>
</feature>